<dbReference type="InterPro" id="IPR013601">
    <property type="entry name" value="FAE1_typ3_polyketide_synth"/>
</dbReference>
<evidence type="ECO:0000256" key="1">
    <source>
        <dbReference type="ARBA" id="ARBA00023315"/>
    </source>
</evidence>
<reference evidence="4" key="2">
    <citation type="submission" date="2015-03" db="UniProtKB">
        <authorList>
            <consortium name="EnsemblPlants"/>
        </authorList>
    </citation>
    <scope>IDENTIFICATION</scope>
</reference>
<dbReference type="PANTHER" id="PTHR31561">
    <property type="entry name" value="3-KETOACYL-COA SYNTHASE"/>
    <property type="match status" value="1"/>
</dbReference>
<dbReference type="Proteomes" id="UP000026960">
    <property type="component" value="Chromosome 4"/>
</dbReference>
<dbReference type="SUPFAM" id="SSF53901">
    <property type="entry name" value="Thiolase-like"/>
    <property type="match status" value="1"/>
</dbReference>
<name>A0A0D3FUT3_9ORYZ</name>
<evidence type="ECO:0000313" key="4">
    <source>
        <dbReference type="EnsemblPlants" id="OBART04G09400.1"/>
    </source>
</evidence>
<dbReference type="Gramene" id="OBART04G09400.1">
    <property type="protein sequence ID" value="OBART04G09400.1"/>
    <property type="gene ID" value="OBART04G09400"/>
</dbReference>
<dbReference type="InterPro" id="IPR016039">
    <property type="entry name" value="Thiolase-like"/>
</dbReference>
<dbReference type="STRING" id="65489.A0A0D3FUT3"/>
<dbReference type="PaxDb" id="65489-OBART04G09400.1"/>
<evidence type="ECO:0000256" key="2">
    <source>
        <dbReference type="SAM" id="MobiDB-lite"/>
    </source>
</evidence>
<dbReference type="EnsemblPlants" id="OBART04G09400.1">
    <property type="protein sequence ID" value="OBART04G09400.1"/>
    <property type="gene ID" value="OBART04G09400"/>
</dbReference>
<sequence length="140" mass="15170">MAEAWLEAEAIMFGAVDDLLHQTGVSARDIAGVLVVNCSLFNPTSSLSAIAVNHYNTCSRAHHQLQPGQDGLLSIEVANCLFRMGSVAILLSNKRSIEEEEIQVRAGAHGENSQGRRRQQEDGDGTVPSQFTIHNSHMST</sequence>
<keyword evidence="1" id="KW-0012">Acyltransferase</keyword>
<protein>
    <recommendedName>
        <fullName evidence="3">FAE domain-containing protein</fullName>
    </recommendedName>
</protein>
<feature type="domain" description="FAE" evidence="3">
    <location>
        <begin position="1"/>
        <end position="56"/>
    </location>
</feature>
<feature type="region of interest" description="Disordered" evidence="2">
    <location>
        <begin position="103"/>
        <end position="140"/>
    </location>
</feature>
<dbReference type="GO" id="GO:0016020">
    <property type="term" value="C:membrane"/>
    <property type="evidence" value="ECO:0007669"/>
    <property type="project" value="InterPro"/>
</dbReference>
<keyword evidence="1" id="KW-0808">Transferase</keyword>
<dbReference type="GO" id="GO:0016747">
    <property type="term" value="F:acyltransferase activity, transferring groups other than amino-acyl groups"/>
    <property type="evidence" value="ECO:0007669"/>
    <property type="project" value="InterPro"/>
</dbReference>
<reference evidence="4" key="1">
    <citation type="journal article" date="2009" name="Rice">
        <title>De Novo Next Generation Sequencing of Plant Genomes.</title>
        <authorList>
            <person name="Rounsley S."/>
            <person name="Marri P.R."/>
            <person name="Yu Y."/>
            <person name="He R."/>
            <person name="Sisneros N."/>
            <person name="Goicoechea J.L."/>
            <person name="Lee S.J."/>
            <person name="Angelova A."/>
            <person name="Kudrna D."/>
            <person name="Luo M."/>
            <person name="Affourtit J."/>
            <person name="Desany B."/>
            <person name="Knight J."/>
            <person name="Niazi F."/>
            <person name="Egholm M."/>
            <person name="Wing R.A."/>
        </authorList>
    </citation>
    <scope>NUCLEOTIDE SEQUENCE [LARGE SCALE GENOMIC DNA]</scope>
    <source>
        <strain evidence="4">cv. IRGC 105608</strain>
    </source>
</reference>
<dbReference type="HOGENOM" id="CLU_1838188_0_0_1"/>
<dbReference type="AlphaFoldDB" id="A0A0D3FUT3"/>
<organism evidence="4">
    <name type="scientific">Oryza barthii</name>
    <dbReference type="NCBI Taxonomy" id="65489"/>
    <lineage>
        <taxon>Eukaryota</taxon>
        <taxon>Viridiplantae</taxon>
        <taxon>Streptophyta</taxon>
        <taxon>Embryophyta</taxon>
        <taxon>Tracheophyta</taxon>
        <taxon>Spermatophyta</taxon>
        <taxon>Magnoliopsida</taxon>
        <taxon>Liliopsida</taxon>
        <taxon>Poales</taxon>
        <taxon>Poaceae</taxon>
        <taxon>BOP clade</taxon>
        <taxon>Oryzoideae</taxon>
        <taxon>Oryzeae</taxon>
        <taxon>Oryzinae</taxon>
        <taxon>Oryza</taxon>
    </lineage>
</organism>
<dbReference type="Pfam" id="PF08392">
    <property type="entry name" value="FAE1_CUT1_RppA"/>
    <property type="match status" value="1"/>
</dbReference>
<accession>A0A0D3FUT3</accession>
<dbReference type="GO" id="GO:0006633">
    <property type="term" value="P:fatty acid biosynthetic process"/>
    <property type="evidence" value="ECO:0007669"/>
    <property type="project" value="InterPro"/>
</dbReference>
<evidence type="ECO:0000259" key="3">
    <source>
        <dbReference type="Pfam" id="PF08392"/>
    </source>
</evidence>
<keyword evidence="5" id="KW-1185">Reference proteome</keyword>
<proteinExistence type="predicted"/>
<dbReference type="InterPro" id="IPR012392">
    <property type="entry name" value="3-ktacl-CoA_syn"/>
</dbReference>
<evidence type="ECO:0000313" key="5">
    <source>
        <dbReference type="Proteomes" id="UP000026960"/>
    </source>
</evidence>
<feature type="compositionally biased region" description="Polar residues" evidence="2">
    <location>
        <begin position="127"/>
        <end position="140"/>
    </location>
</feature>